<organism evidence="1 2">
    <name type="scientific">Lepagella muris</name>
    <dbReference type="NCBI Taxonomy" id="3032870"/>
    <lineage>
        <taxon>Bacteria</taxon>
        <taxon>Pseudomonadati</taxon>
        <taxon>Bacteroidota</taxon>
        <taxon>Bacteroidia</taxon>
        <taxon>Bacteroidales</taxon>
        <taxon>Muribaculaceae</taxon>
        <taxon>Lepagella</taxon>
    </lineage>
</organism>
<comment type="caution">
    <text evidence="1">The sequence shown here is derived from an EMBL/GenBank/DDBJ whole genome shotgun (WGS) entry which is preliminary data.</text>
</comment>
<reference evidence="1" key="1">
    <citation type="submission" date="2019-04" db="EMBL/GenBank/DDBJ databases">
        <title>Microbes associate with the intestines of laboratory mice.</title>
        <authorList>
            <person name="Navarre W."/>
            <person name="Wong E."/>
            <person name="Huang K."/>
            <person name="Tropini C."/>
            <person name="Ng K."/>
            <person name="Yu B."/>
        </authorList>
    </citation>
    <scope>NUCLEOTIDE SEQUENCE</scope>
    <source>
        <strain evidence="1">NM04_E33</strain>
    </source>
</reference>
<evidence type="ECO:0000313" key="2">
    <source>
        <dbReference type="Proteomes" id="UP000306319"/>
    </source>
</evidence>
<name>A0AC61RHJ2_9BACT</name>
<accession>A0AC61RHJ2</accession>
<dbReference type="EMBL" id="SRYB01000022">
    <property type="protein sequence ID" value="TGY77631.1"/>
    <property type="molecule type" value="Genomic_DNA"/>
</dbReference>
<sequence length="201" mass="23300">MLGLPPTTEVKRPLPKAQLFKRFDWSPSQRERFDGDVSRLDFVNWISPRTIPGIAEGKEVKEIFLVEVSLKSRDFDTKNITFLAKSIPQRIVFALRFEDEVSFAVYHDKLFISSWLSIDEATLTISGLNLDAVWENIVSSIGQFAVEEDKSLSEQIKIDEERAKLERQIAALERQMNATKQPRRKRELFIELQKLKYIINA</sequence>
<dbReference type="Proteomes" id="UP000306319">
    <property type="component" value="Unassembled WGS sequence"/>
</dbReference>
<protein>
    <submittedName>
        <fullName evidence="1">DUF4391 family protein</fullName>
    </submittedName>
</protein>
<proteinExistence type="predicted"/>
<keyword evidence="2" id="KW-1185">Reference proteome</keyword>
<evidence type="ECO:0000313" key="1">
    <source>
        <dbReference type="EMBL" id="TGY77631.1"/>
    </source>
</evidence>
<gene>
    <name evidence="1" type="ORF">E5331_13715</name>
</gene>